<organism evidence="1 2">
    <name type="scientific">Reinekea marinisedimentorum</name>
    <dbReference type="NCBI Taxonomy" id="230495"/>
    <lineage>
        <taxon>Bacteria</taxon>
        <taxon>Pseudomonadati</taxon>
        <taxon>Pseudomonadota</taxon>
        <taxon>Gammaproteobacteria</taxon>
        <taxon>Oceanospirillales</taxon>
        <taxon>Saccharospirillaceae</taxon>
        <taxon>Reinekea</taxon>
    </lineage>
</organism>
<protein>
    <submittedName>
        <fullName evidence="1">Uncharacterized protein</fullName>
    </submittedName>
</protein>
<evidence type="ECO:0000313" key="1">
    <source>
        <dbReference type="EMBL" id="TCS42597.1"/>
    </source>
</evidence>
<sequence>MFIEPNRESTLNSLVGNEWLKDAAGELHTAAIPGNGRNLRDLALVMTQVIICRDKDIYDNGVSELISTQNNLPFYCVLRNQLNENNYKPNHLKNAEFSELQPLLFLTPLDHALNQSFIS</sequence>
<evidence type="ECO:0000313" key="2">
    <source>
        <dbReference type="Proteomes" id="UP000295793"/>
    </source>
</evidence>
<gene>
    <name evidence="1" type="ORF">BCF53_103261</name>
</gene>
<dbReference type="EMBL" id="SLZR01000003">
    <property type="protein sequence ID" value="TCS42597.1"/>
    <property type="molecule type" value="Genomic_DNA"/>
</dbReference>
<proteinExistence type="predicted"/>
<accession>A0A4R3IAP7</accession>
<reference evidence="1 2" key="1">
    <citation type="submission" date="2019-03" db="EMBL/GenBank/DDBJ databases">
        <title>Genomic Encyclopedia of Archaeal and Bacterial Type Strains, Phase II (KMG-II): from individual species to whole genera.</title>
        <authorList>
            <person name="Goeker M."/>
        </authorList>
    </citation>
    <scope>NUCLEOTIDE SEQUENCE [LARGE SCALE GENOMIC DNA]</scope>
    <source>
        <strain evidence="1 2">DSM 15388</strain>
    </source>
</reference>
<dbReference type="AlphaFoldDB" id="A0A4R3IAP7"/>
<comment type="caution">
    <text evidence="1">The sequence shown here is derived from an EMBL/GenBank/DDBJ whole genome shotgun (WGS) entry which is preliminary data.</text>
</comment>
<keyword evidence="2" id="KW-1185">Reference proteome</keyword>
<dbReference type="Proteomes" id="UP000295793">
    <property type="component" value="Unassembled WGS sequence"/>
</dbReference>
<name>A0A4R3IAP7_9GAMM</name>